<dbReference type="RefSeq" id="WP_186859358.1">
    <property type="nucleotide sequence ID" value="NZ_JACOOO010000004.1"/>
</dbReference>
<keyword evidence="2" id="KW-1185">Reference proteome</keyword>
<comment type="caution">
    <text evidence="1">The sequence shown here is derived from an EMBL/GenBank/DDBJ whole genome shotgun (WGS) entry which is preliminary data.</text>
</comment>
<evidence type="ECO:0000313" key="2">
    <source>
        <dbReference type="Proteomes" id="UP000596929"/>
    </source>
</evidence>
<dbReference type="Proteomes" id="UP000596929">
    <property type="component" value="Unassembled WGS sequence"/>
</dbReference>
<sequence length="49" mass="5900">MKQYLEFNPFWNENSIKKFVLSEHSELTNFSDFHGRNDINSYTDELVSK</sequence>
<organism evidence="1 2">
    <name type="scientific">Clostridium hominis</name>
    <dbReference type="NCBI Taxonomy" id="2763036"/>
    <lineage>
        <taxon>Bacteria</taxon>
        <taxon>Bacillati</taxon>
        <taxon>Bacillota</taxon>
        <taxon>Clostridia</taxon>
        <taxon>Eubacteriales</taxon>
        <taxon>Clostridiaceae</taxon>
        <taxon>Clostridium</taxon>
    </lineage>
</organism>
<accession>A0ABR7D9N8</accession>
<proteinExistence type="predicted"/>
<reference evidence="1 2" key="1">
    <citation type="submission" date="2020-08" db="EMBL/GenBank/DDBJ databases">
        <title>Genome public.</title>
        <authorList>
            <person name="Liu C."/>
            <person name="Sun Q."/>
        </authorList>
    </citation>
    <scope>NUCLEOTIDE SEQUENCE [LARGE SCALE GENOMIC DNA]</scope>
    <source>
        <strain evidence="1 2">NSJ-6</strain>
    </source>
</reference>
<dbReference type="EMBL" id="JACOOO010000004">
    <property type="protein sequence ID" value="MBC5628104.1"/>
    <property type="molecule type" value="Genomic_DNA"/>
</dbReference>
<name>A0ABR7D9N8_9CLOT</name>
<gene>
    <name evidence="1" type="ORF">H8S20_04265</name>
</gene>
<protein>
    <submittedName>
        <fullName evidence="1">Uncharacterized protein</fullName>
    </submittedName>
</protein>
<evidence type="ECO:0000313" key="1">
    <source>
        <dbReference type="EMBL" id="MBC5628104.1"/>
    </source>
</evidence>